<dbReference type="AlphaFoldDB" id="C7MAA5"/>
<evidence type="ECO:0000256" key="2">
    <source>
        <dbReference type="SAM" id="MobiDB-lite"/>
    </source>
</evidence>
<keyword evidence="3" id="KW-0812">Transmembrane</keyword>
<evidence type="ECO:0000313" key="4">
    <source>
        <dbReference type="EMBL" id="ACU86775.1"/>
    </source>
</evidence>
<dbReference type="eggNOG" id="COG2314">
    <property type="taxonomic scope" value="Bacteria"/>
</dbReference>
<reference evidence="4 5" key="1">
    <citation type="journal article" date="2009" name="Stand. Genomic Sci.">
        <title>Complete genome sequence of Brachybacterium faecium type strain (Schefferle 6-10).</title>
        <authorList>
            <person name="Lapidus A."/>
            <person name="Pukall R."/>
            <person name="Labuttii K."/>
            <person name="Copeland A."/>
            <person name="Del Rio T.G."/>
            <person name="Nolan M."/>
            <person name="Chen F."/>
            <person name="Lucas S."/>
            <person name="Tice H."/>
            <person name="Cheng J.F."/>
            <person name="Bruce D."/>
            <person name="Goodwin L."/>
            <person name="Pitluck S."/>
            <person name="Rohde M."/>
            <person name="Goker M."/>
            <person name="Pati A."/>
            <person name="Ivanova N."/>
            <person name="Mavrommatis K."/>
            <person name="Chen A."/>
            <person name="Palaniappan K."/>
            <person name="D'haeseleer P."/>
            <person name="Chain P."/>
            <person name="Bristow J."/>
            <person name="Eisen J.A."/>
            <person name="Markowitz V."/>
            <person name="Hugenholtz P."/>
            <person name="Kyrpides N.C."/>
            <person name="Klenk H.P."/>
        </authorList>
    </citation>
    <scope>NUCLEOTIDE SEQUENCE [LARGE SCALE GENOMIC DNA]</scope>
    <source>
        <strain evidence="5">ATCC 43885 / DSM 4810 / JCM 11609 / LMG 19847 / NBRC 14762 / NCIMB 9860 / 6-10</strain>
    </source>
</reference>
<dbReference type="Proteomes" id="UP000001919">
    <property type="component" value="Chromosome"/>
</dbReference>
<dbReference type="OrthoDB" id="4424518at2"/>
<dbReference type="Gene3D" id="2.60.40.1240">
    <property type="match status" value="1"/>
</dbReference>
<sequence>MSQPPQSGWGQSPSGDPYGQSSPNGGYGPQGYGQDPQQGYGQQPGYGQASPNAGYGQDPSFAPGFGDTGGQGTAPQGGVPKKSNTLPIILCAGCAVMVLVLLAVGGGLYFLVRDGDEPTGGGGTTATAEQTDEPTDDPADEPSDGAAEEPTDEPSDDGAEEPSDDAAEEPAADGGGTKDSPYALGETFTIEDADGGTLDVTLGEVDWDATDAVMEANEFNTEPEDGETYILVPIEVTYHGDDSFEPGFSLSVEYVSDKGNSYSDAGAITPDSWIDVGTVYDGGTAAWSDGILIPQDQVDSGSFTVQALLDFTGDKVWVSAS</sequence>
<dbReference type="EMBL" id="CP001643">
    <property type="protein sequence ID" value="ACU86775.1"/>
    <property type="molecule type" value="Genomic_DNA"/>
</dbReference>
<feature type="transmembrane region" description="Helical" evidence="3">
    <location>
        <begin position="88"/>
        <end position="112"/>
    </location>
</feature>
<evidence type="ECO:0000256" key="1">
    <source>
        <dbReference type="ARBA" id="ARBA00022729"/>
    </source>
</evidence>
<evidence type="ECO:0000256" key="3">
    <source>
        <dbReference type="SAM" id="Phobius"/>
    </source>
</evidence>
<evidence type="ECO:0008006" key="6">
    <source>
        <dbReference type="Google" id="ProtNLM"/>
    </source>
</evidence>
<dbReference type="HOGENOM" id="CLU_865145_0_0_11"/>
<feature type="compositionally biased region" description="Polar residues" evidence="2">
    <location>
        <begin position="1"/>
        <end position="14"/>
    </location>
</feature>
<feature type="region of interest" description="Disordered" evidence="2">
    <location>
        <begin position="1"/>
        <end position="78"/>
    </location>
</feature>
<feature type="compositionally biased region" description="Acidic residues" evidence="2">
    <location>
        <begin position="130"/>
        <end position="171"/>
    </location>
</feature>
<keyword evidence="1" id="KW-0732">Signal</keyword>
<dbReference type="PATRIC" id="fig|446465.5.peg.2980"/>
<dbReference type="KEGG" id="bfa:Bfae_30140"/>
<gene>
    <name evidence="4" type="ordered locus">Bfae_30140</name>
</gene>
<organism evidence="4 5">
    <name type="scientific">Brachybacterium faecium (strain ATCC 43885 / DSM 4810 / JCM 11609 / LMG 19847 / NBRC 14762 / NCIMB 9860 / 6-10)</name>
    <dbReference type="NCBI Taxonomy" id="446465"/>
    <lineage>
        <taxon>Bacteria</taxon>
        <taxon>Bacillati</taxon>
        <taxon>Actinomycetota</taxon>
        <taxon>Actinomycetes</taxon>
        <taxon>Micrococcales</taxon>
        <taxon>Dermabacteraceae</taxon>
        <taxon>Brachybacterium</taxon>
    </lineage>
</organism>
<feature type="region of interest" description="Disordered" evidence="2">
    <location>
        <begin position="119"/>
        <end position="183"/>
    </location>
</feature>
<evidence type="ECO:0000313" key="5">
    <source>
        <dbReference type="Proteomes" id="UP000001919"/>
    </source>
</evidence>
<dbReference type="STRING" id="446465.Bfae_30140"/>
<protein>
    <recommendedName>
        <fullName evidence="6">DUF4352 domain-containing protein</fullName>
    </recommendedName>
</protein>
<keyword evidence="5" id="KW-1185">Reference proteome</keyword>
<dbReference type="InterPro" id="IPR029050">
    <property type="entry name" value="Immunoprotect_excell_Ig-like"/>
</dbReference>
<accession>C7MAA5</accession>
<proteinExistence type="predicted"/>
<keyword evidence="3" id="KW-0472">Membrane</keyword>
<name>C7MAA5_BRAFD</name>
<keyword evidence="3" id="KW-1133">Transmembrane helix</keyword>
<feature type="compositionally biased region" description="Low complexity" evidence="2">
    <location>
        <begin position="32"/>
        <end position="48"/>
    </location>
</feature>